<sequence>MTTVTNSAGPAISDLQLRKDERITSGGNSRTVKFLVWMVLLALCVGGTIAYRRNPAWLQELRGTEYETATVAAKGHEEIALEVSGFVVPYRKLNISPRIPGAITRLTFDVGQKVKKGEVLAELDSTSYEADMQQAQAALLAAKSRLAEARAGAQPEEIEQARIALDIARSKLDLVTNELQRAEQLGDSVSQAEMDQYISAKKDAESNVRAMEQKLKLIEQGLRPERMQAIEADVQQAEALVAKAQYLLDNTKIISPIDGTVLEKNAEVGEILRPEVLSVSLCTLADLSIMEVEIDVQERELQKVAIGRDCTVIPDAYADRKYVAKIDRIQPMVSRQRGVVRVTLRITDPDSYLLPDMNVRALIQNPPPDGDVAETLWLSDAAIVREDAAAHVFLLKDDKAVRTPVKLGATEGKRTQIVEGLAKDDVVVLPGGKRLVDGQPVRTKSK</sequence>
<feature type="domain" description="CusB-like beta-barrel" evidence="4">
    <location>
        <begin position="292"/>
        <end position="364"/>
    </location>
</feature>
<dbReference type="Gene3D" id="2.40.30.170">
    <property type="match status" value="1"/>
</dbReference>
<accession>A0A7C2P8S9</accession>
<evidence type="ECO:0000313" key="7">
    <source>
        <dbReference type="EMBL" id="HEN14316.1"/>
    </source>
</evidence>
<proteinExistence type="inferred from homology"/>
<keyword evidence="2" id="KW-0175">Coiled coil</keyword>
<name>A0A7C2P8S9_9PLAN</name>
<dbReference type="GO" id="GO:1990281">
    <property type="term" value="C:efflux pump complex"/>
    <property type="evidence" value="ECO:0007669"/>
    <property type="project" value="TreeGrafter"/>
</dbReference>
<evidence type="ECO:0000259" key="6">
    <source>
        <dbReference type="Pfam" id="PF25989"/>
    </source>
</evidence>
<keyword evidence="3" id="KW-0472">Membrane</keyword>
<evidence type="ECO:0000256" key="3">
    <source>
        <dbReference type="SAM" id="Phobius"/>
    </source>
</evidence>
<feature type="coiled-coil region" evidence="2">
    <location>
        <begin position="132"/>
        <end position="247"/>
    </location>
</feature>
<evidence type="ECO:0000256" key="2">
    <source>
        <dbReference type="SAM" id="Coils"/>
    </source>
</evidence>
<dbReference type="Gene3D" id="2.40.420.20">
    <property type="match status" value="1"/>
</dbReference>
<dbReference type="PANTHER" id="PTHR30469:SF15">
    <property type="entry name" value="HLYD FAMILY OF SECRETION PROTEINS"/>
    <property type="match status" value="1"/>
</dbReference>
<keyword evidence="3" id="KW-1133">Transmembrane helix</keyword>
<dbReference type="Pfam" id="PF25954">
    <property type="entry name" value="Beta-barrel_RND_2"/>
    <property type="match status" value="1"/>
</dbReference>
<dbReference type="PANTHER" id="PTHR30469">
    <property type="entry name" value="MULTIDRUG RESISTANCE PROTEIN MDTA"/>
    <property type="match status" value="1"/>
</dbReference>
<dbReference type="AlphaFoldDB" id="A0A7C2P8S9"/>
<keyword evidence="3" id="KW-0812">Transmembrane</keyword>
<comment type="caution">
    <text evidence="7">The sequence shown here is derived from an EMBL/GenBank/DDBJ whole genome shotgun (WGS) entry which is preliminary data.</text>
</comment>
<dbReference type="GO" id="GO:0015562">
    <property type="term" value="F:efflux transmembrane transporter activity"/>
    <property type="evidence" value="ECO:0007669"/>
    <property type="project" value="TreeGrafter"/>
</dbReference>
<dbReference type="Gene3D" id="2.40.50.100">
    <property type="match status" value="2"/>
</dbReference>
<dbReference type="InterPro" id="IPR058637">
    <property type="entry name" value="YknX-like_C"/>
</dbReference>
<feature type="domain" description="CzcB-like barrel-sandwich hybrid" evidence="5">
    <location>
        <begin position="93"/>
        <end position="275"/>
    </location>
</feature>
<dbReference type="InterPro" id="IPR058647">
    <property type="entry name" value="BSH_CzcB-like"/>
</dbReference>
<protein>
    <submittedName>
        <fullName evidence="7">Efflux RND transporter periplasmic adaptor subunit</fullName>
    </submittedName>
</protein>
<dbReference type="InterPro" id="IPR058792">
    <property type="entry name" value="Beta-barrel_RND_2"/>
</dbReference>
<comment type="similarity">
    <text evidence="1">Belongs to the membrane fusion protein (MFP) (TC 8.A.1) family.</text>
</comment>
<reference evidence="7" key="1">
    <citation type="journal article" date="2020" name="mSystems">
        <title>Genome- and Community-Level Interaction Insights into Carbon Utilization and Element Cycling Functions of Hydrothermarchaeota in Hydrothermal Sediment.</title>
        <authorList>
            <person name="Zhou Z."/>
            <person name="Liu Y."/>
            <person name="Xu W."/>
            <person name="Pan J."/>
            <person name="Luo Z.H."/>
            <person name="Li M."/>
        </authorList>
    </citation>
    <scope>NUCLEOTIDE SEQUENCE [LARGE SCALE GENOMIC DNA]</scope>
    <source>
        <strain evidence="7">SpSt-339</strain>
    </source>
</reference>
<dbReference type="Pfam" id="PF25989">
    <property type="entry name" value="YknX_C"/>
    <property type="match status" value="1"/>
</dbReference>
<dbReference type="NCBIfam" id="TIGR01730">
    <property type="entry name" value="RND_mfp"/>
    <property type="match status" value="1"/>
</dbReference>
<evidence type="ECO:0000256" key="1">
    <source>
        <dbReference type="ARBA" id="ARBA00009477"/>
    </source>
</evidence>
<gene>
    <name evidence="7" type="ORF">ENQ76_02450</name>
</gene>
<feature type="domain" description="YknX-like C-terminal permuted SH3-like" evidence="6">
    <location>
        <begin position="380"/>
        <end position="442"/>
    </location>
</feature>
<dbReference type="SUPFAM" id="SSF111369">
    <property type="entry name" value="HlyD-like secretion proteins"/>
    <property type="match status" value="2"/>
</dbReference>
<feature type="transmembrane region" description="Helical" evidence="3">
    <location>
        <begin position="34"/>
        <end position="52"/>
    </location>
</feature>
<evidence type="ECO:0000259" key="5">
    <source>
        <dbReference type="Pfam" id="PF25973"/>
    </source>
</evidence>
<evidence type="ECO:0000259" key="4">
    <source>
        <dbReference type="Pfam" id="PF25954"/>
    </source>
</evidence>
<dbReference type="InterPro" id="IPR006143">
    <property type="entry name" value="RND_pump_MFP"/>
</dbReference>
<organism evidence="7">
    <name type="scientific">Schlesneria paludicola</name>
    <dbReference type="NCBI Taxonomy" id="360056"/>
    <lineage>
        <taxon>Bacteria</taxon>
        <taxon>Pseudomonadati</taxon>
        <taxon>Planctomycetota</taxon>
        <taxon>Planctomycetia</taxon>
        <taxon>Planctomycetales</taxon>
        <taxon>Planctomycetaceae</taxon>
        <taxon>Schlesneria</taxon>
    </lineage>
</organism>
<dbReference type="EMBL" id="DSOK01000076">
    <property type="protein sequence ID" value="HEN14316.1"/>
    <property type="molecule type" value="Genomic_DNA"/>
</dbReference>
<dbReference type="Pfam" id="PF25973">
    <property type="entry name" value="BSH_CzcB"/>
    <property type="match status" value="1"/>
</dbReference>